<dbReference type="CDD" id="cd15505">
    <property type="entry name" value="PHD_ING"/>
    <property type="match status" value="1"/>
</dbReference>
<feature type="site" description="Histone H3K4me3 binding" evidence="11">
    <location>
        <position position="225"/>
    </location>
</feature>
<dbReference type="PANTHER" id="PTHR10333">
    <property type="entry name" value="INHIBITOR OF GROWTH PROTEIN"/>
    <property type="match status" value="1"/>
</dbReference>
<dbReference type="InterPro" id="IPR019787">
    <property type="entry name" value="Znf_PHD-finger"/>
</dbReference>
<feature type="binding site" evidence="12">
    <location>
        <position position="244"/>
    </location>
    <ligand>
        <name>Zn(2+)</name>
        <dbReference type="ChEBI" id="CHEBI:29105"/>
        <label>2</label>
    </ligand>
</feature>
<dbReference type="InterPro" id="IPR001965">
    <property type="entry name" value="Znf_PHD"/>
</dbReference>
<proteinExistence type="inferred from homology"/>
<keyword evidence="18" id="KW-1185">Reference proteome</keyword>
<dbReference type="PROSITE" id="PS50016">
    <property type="entry name" value="ZF_PHD_2"/>
    <property type="match status" value="1"/>
</dbReference>
<feature type="domain" description="PHD-type" evidence="16">
    <location>
        <begin position="223"/>
        <end position="272"/>
    </location>
</feature>
<name>A0A165MBK6_EXIGL</name>
<evidence type="ECO:0000256" key="12">
    <source>
        <dbReference type="PIRSR" id="PIRSR628651-51"/>
    </source>
</evidence>
<dbReference type="InterPro" id="IPR019786">
    <property type="entry name" value="Zinc_finger_PHD-type_CS"/>
</dbReference>
<evidence type="ECO:0000256" key="1">
    <source>
        <dbReference type="ARBA" id="ARBA00004123"/>
    </source>
</evidence>
<feature type="site" description="Histone H3K4me3 binding" evidence="11">
    <location>
        <position position="236"/>
    </location>
</feature>
<comment type="domain">
    <text evidence="14">The PHD-type zinc finger mediates the binding to H3K4me3.</text>
</comment>
<evidence type="ECO:0000256" key="9">
    <source>
        <dbReference type="ARBA" id="ARBA00023163"/>
    </source>
</evidence>
<feature type="binding site" evidence="12">
    <location>
        <position position="239"/>
    </location>
    <ligand>
        <name>Zn(2+)</name>
        <dbReference type="ChEBI" id="CHEBI:29105"/>
        <label>2</label>
    </ligand>
</feature>
<feature type="region of interest" description="Disordered" evidence="15">
    <location>
        <begin position="145"/>
        <end position="218"/>
    </location>
</feature>
<comment type="subcellular location">
    <subcellularLocation>
        <location evidence="1 14">Nucleus</location>
    </subcellularLocation>
</comment>
<evidence type="ECO:0000256" key="6">
    <source>
        <dbReference type="ARBA" id="ARBA00022833"/>
    </source>
</evidence>
<dbReference type="GO" id="GO:0005634">
    <property type="term" value="C:nucleus"/>
    <property type="evidence" value="ECO:0007669"/>
    <property type="project" value="UniProtKB-SubCell"/>
</dbReference>
<feature type="binding site" evidence="12">
    <location>
        <position position="226"/>
    </location>
    <ligand>
        <name>Zn(2+)</name>
        <dbReference type="ChEBI" id="CHEBI:29105"/>
        <label>1</label>
    </ligand>
</feature>
<dbReference type="SMART" id="SM01408">
    <property type="entry name" value="ING"/>
    <property type="match status" value="1"/>
</dbReference>
<reference evidence="17 18" key="1">
    <citation type="journal article" date="2016" name="Mol. Biol. Evol.">
        <title>Comparative Genomics of Early-Diverging Mushroom-Forming Fungi Provides Insights into the Origins of Lignocellulose Decay Capabilities.</title>
        <authorList>
            <person name="Nagy L.G."/>
            <person name="Riley R."/>
            <person name="Tritt A."/>
            <person name="Adam C."/>
            <person name="Daum C."/>
            <person name="Floudas D."/>
            <person name="Sun H."/>
            <person name="Yadav J.S."/>
            <person name="Pangilinan J."/>
            <person name="Larsson K.H."/>
            <person name="Matsuura K."/>
            <person name="Barry K."/>
            <person name="Labutti K."/>
            <person name="Kuo R."/>
            <person name="Ohm R.A."/>
            <person name="Bhattacharya S.S."/>
            <person name="Shirouzu T."/>
            <person name="Yoshinaga Y."/>
            <person name="Martin F.M."/>
            <person name="Grigoriev I.V."/>
            <person name="Hibbett D.S."/>
        </authorList>
    </citation>
    <scope>NUCLEOTIDE SEQUENCE [LARGE SCALE GENOMIC DNA]</scope>
    <source>
        <strain evidence="17 18">HHB12029</strain>
    </source>
</reference>
<dbReference type="InParanoid" id="A0A165MBK6"/>
<evidence type="ECO:0000313" key="17">
    <source>
        <dbReference type="EMBL" id="KZV99032.1"/>
    </source>
</evidence>
<dbReference type="GO" id="GO:0006325">
    <property type="term" value="P:chromatin organization"/>
    <property type="evidence" value="ECO:0007669"/>
    <property type="project" value="UniProtKB-KW"/>
</dbReference>
<dbReference type="SUPFAM" id="SSF57903">
    <property type="entry name" value="FYVE/PHD zinc finger"/>
    <property type="match status" value="1"/>
</dbReference>
<dbReference type="InterPro" id="IPR024610">
    <property type="entry name" value="ING_N_histone-binding"/>
</dbReference>
<accession>A0A165MBK6</accession>
<feature type="binding site" evidence="12">
    <location>
        <position position="266"/>
    </location>
    <ligand>
        <name>Zn(2+)</name>
        <dbReference type="ChEBI" id="CHEBI:29105"/>
        <label>2</label>
    </ligand>
</feature>
<comment type="function">
    <text evidence="14">Component of an histone acetyltransferase complex.</text>
</comment>
<gene>
    <name evidence="17" type="ORF">EXIGLDRAFT_267189</name>
</gene>
<dbReference type="SMART" id="SM00249">
    <property type="entry name" value="PHD"/>
    <property type="match status" value="1"/>
</dbReference>
<dbReference type="InterPro" id="IPR011011">
    <property type="entry name" value="Znf_FYVE_PHD"/>
</dbReference>
<dbReference type="STRING" id="1314781.A0A165MBK6"/>
<dbReference type="InterPro" id="IPR013083">
    <property type="entry name" value="Znf_RING/FYVE/PHD"/>
</dbReference>
<keyword evidence="8" id="KW-0805">Transcription regulation</keyword>
<protein>
    <recommendedName>
        <fullName evidence="14">Chromatin modification-related protein</fullName>
    </recommendedName>
</protein>
<keyword evidence="10 14" id="KW-0539">Nucleus</keyword>
<feature type="site" description="Histone H3K4me3 binding" evidence="11">
    <location>
        <position position="240"/>
    </location>
</feature>
<dbReference type="CDD" id="cd16858">
    <property type="entry name" value="ING_ING3_Yng2p"/>
    <property type="match status" value="1"/>
</dbReference>
<evidence type="ECO:0000256" key="11">
    <source>
        <dbReference type="PIRSR" id="PIRSR628651-50"/>
    </source>
</evidence>
<feature type="binding site" evidence="12">
    <location>
        <position position="250"/>
    </location>
    <ligand>
        <name>Zn(2+)</name>
        <dbReference type="ChEBI" id="CHEBI:29105"/>
        <label>1</label>
    </ligand>
</feature>
<evidence type="ECO:0000256" key="2">
    <source>
        <dbReference type="ARBA" id="ARBA00010210"/>
    </source>
</evidence>
<dbReference type="Pfam" id="PF12998">
    <property type="entry name" value="ING"/>
    <property type="match status" value="1"/>
</dbReference>
<keyword evidence="9" id="KW-0804">Transcription</keyword>
<feature type="compositionally biased region" description="Polar residues" evidence="15">
    <location>
        <begin position="175"/>
        <end position="186"/>
    </location>
</feature>
<keyword evidence="3" id="KW-0341">Growth regulation</keyword>
<dbReference type="Gene3D" id="3.30.40.10">
    <property type="entry name" value="Zinc/RING finger domain, C3HC4 (zinc finger)"/>
    <property type="match status" value="1"/>
</dbReference>
<dbReference type="FunCoup" id="A0A165MBK6">
    <property type="interactions" value="139"/>
</dbReference>
<feature type="binding site" evidence="12">
    <location>
        <position position="228"/>
    </location>
    <ligand>
        <name>Zn(2+)</name>
        <dbReference type="ChEBI" id="CHEBI:29105"/>
        <label>1</label>
    </ligand>
</feature>
<dbReference type="AlphaFoldDB" id="A0A165MBK6"/>
<evidence type="ECO:0000256" key="5">
    <source>
        <dbReference type="ARBA" id="ARBA00022771"/>
    </source>
</evidence>
<keyword evidence="4 12" id="KW-0479">Metal-binding</keyword>
<dbReference type="Gene3D" id="6.10.140.1740">
    <property type="match status" value="1"/>
</dbReference>
<evidence type="ECO:0000256" key="10">
    <source>
        <dbReference type="ARBA" id="ARBA00023242"/>
    </source>
</evidence>
<evidence type="ECO:0000256" key="3">
    <source>
        <dbReference type="ARBA" id="ARBA00022604"/>
    </source>
</evidence>
<evidence type="ECO:0000256" key="14">
    <source>
        <dbReference type="RuleBase" id="RU361213"/>
    </source>
</evidence>
<dbReference type="GO" id="GO:0008270">
    <property type="term" value="F:zinc ion binding"/>
    <property type="evidence" value="ECO:0007669"/>
    <property type="project" value="UniProtKB-KW"/>
</dbReference>
<comment type="similarity">
    <text evidence="2 14">Belongs to the ING family.</text>
</comment>
<feature type="compositionally biased region" description="Acidic residues" evidence="15">
    <location>
        <begin position="205"/>
        <end position="218"/>
    </location>
</feature>
<feature type="binding site" evidence="12">
    <location>
        <position position="269"/>
    </location>
    <ligand>
        <name>Zn(2+)</name>
        <dbReference type="ChEBI" id="CHEBI:29105"/>
        <label>2</label>
    </ligand>
</feature>
<comment type="subunit">
    <text evidence="14">Component of an histone acetyltransferase complex. Interacts with H3K4me3 and to a lesser extent with H3K4me2.</text>
</comment>
<dbReference type="InterPro" id="IPR028651">
    <property type="entry name" value="ING_fam"/>
</dbReference>
<organism evidence="17 18">
    <name type="scientific">Exidia glandulosa HHB12029</name>
    <dbReference type="NCBI Taxonomy" id="1314781"/>
    <lineage>
        <taxon>Eukaryota</taxon>
        <taxon>Fungi</taxon>
        <taxon>Dikarya</taxon>
        <taxon>Basidiomycota</taxon>
        <taxon>Agaricomycotina</taxon>
        <taxon>Agaricomycetes</taxon>
        <taxon>Auriculariales</taxon>
        <taxon>Exidiaceae</taxon>
        <taxon>Exidia</taxon>
    </lineage>
</organism>
<dbReference type="EMBL" id="KV425913">
    <property type="protein sequence ID" value="KZV99032.1"/>
    <property type="molecule type" value="Genomic_DNA"/>
</dbReference>
<dbReference type="PROSITE" id="PS01359">
    <property type="entry name" value="ZF_PHD_1"/>
    <property type="match status" value="1"/>
</dbReference>
<feature type="site" description="Histone H3K4me3 binding" evidence="11">
    <location>
        <position position="248"/>
    </location>
</feature>
<evidence type="ECO:0000256" key="13">
    <source>
        <dbReference type="PROSITE-ProRule" id="PRU00146"/>
    </source>
</evidence>
<evidence type="ECO:0000256" key="4">
    <source>
        <dbReference type="ARBA" id="ARBA00022723"/>
    </source>
</evidence>
<evidence type="ECO:0000259" key="16">
    <source>
        <dbReference type="PROSITE" id="PS50016"/>
    </source>
</evidence>
<feature type="binding site" evidence="12">
    <location>
        <position position="253"/>
    </location>
    <ligand>
        <name>Zn(2+)</name>
        <dbReference type="ChEBI" id="CHEBI:29105"/>
        <label>1</label>
    </ligand>
</feature>
<sequence>MQVEEAAVVAQEYISTLDNLPAEVQHLLAEIRDRENKVQALLHNIQTKTQSYIRNSLTGQVLSAKEASVPQKCADEWFQIEQYADEKVQLANRIVELLTKACGRLDVDLARILQPGAADFSLATSANDISGSTLFGRGSGLDDMQRGLRGALGTPDGSPPHMSGPPLKRRRLTHVASSQASPSPSITAARDRGRARNRGSTLVDALEEPDEEDVAENDDGDDTLYCFCQKPSYDEMIACDASDCPYEWFHVTCVGMVGQNPDTWYCPECAPKMEGEKRKGRRK</sequence>
<evidence type="ECO:0000256" key="7">
    <source>
        <dbReference type="ARBA" id="ARBA00022853"/>
    </source>
</evidence>
<evidence type="ECO:0000256" key="8">
    <source>
        <dbReference type="ARBA" id="ARBA00023015"/>
    </source>
</evidence>
<keyword evidence="5 13" id="KW-0863">Zinc-finger</keyword>
<dbReference type="OrthoDB" id="5411773at2759"/>
<evidence type="ECO:0000313" key="18">
    <source>
        <dbReference type="Proteomes" id="UP000077266"/>
    </source>
</evidence>
<evidence type="ECO:0000256" key="15">
    <source>
        <dbReference type="SAM" id="MobiDB-lite"/>
    </source>
</evidence>
<dbReference type="PANTHER" id="PTHR10333:SF103">
    <property type="entry name" value="INHIBITOR OF GROWTH PROTEIN 3"/>
    <property type="match status" value="1"/>
</dbReference>
<keyword evidence="7 14" id="KW-0156">Chromatin regulator</keyword>
<keyword evidence="6 12" id="KW-0862">Zinc</keyword>
<dbReference type="GO" id="GO:0000785">
    <property type="term" value="C:chromatin"/>
    <property type="evidence" value="ECO:0007669"/>
    <property type="project" value="UniProtKB-ARBA"/>
</dbReference>
<dbReference type="Proteomes" id="UP000077266">
    <property type="component" value="Unassembled WGS sequence"/>
</dbReference>